<evidence type="ECO:0000313" key="5">
    <source>
        <dbReference type="EMBL" id="KAK3289779.1"/>
    </source>
</evidence>
<feature type="repeat" description="ANK" evidence="3">
    <location>
        <begin position="203"/>
        <end position="235"/>
    </location>
</feature>
<name>A0AAE0H4E2_9CHLO</name>
<proteinExistence type="predicted"/>
<dbReference type="SUPFAM" id="SSF48403">
    <property type="entry name" value="Ankyrin repeat"/>
    <property type="match status" value="1"/>
</dbReference>
<keyword evidence="6" id="KW-1185">Reference proteome</keyword>
<evidence type="ECO:0000256" key="3">
    <source>
        <dbReference type="PROSITE-ProRule" id="PRU00023"/>
    </source>
</evidence>
<evidence type="ECO:0000313" key="6">
    <source>
        <dbReference type="Proteomes" id="UP001190700"/>
    </source>
</evidence>
<keyword evidence="1" id="KW-0677">Repeat</keyword>
<evidence type="ECO:0000256" key="4">
    <source>
        <dbReference type="SAM" id="MobiDB-lite"/>
    </source>
</evidence>
<protein>
    <submittedName>
        <fullName evidence="5">Uncharacterized protein</fullName>
    </submittedName>
</protein>
<dbReference type="PROSITE" id="PS50088">
    <property type="entry name" value="ANK_REPEAT"/>
    <property type="match status" value="5"/>
</dbReference>
<dbReference type="Proteomes" id="UP001190700">
    <property type="component" value="Unassembled WGS sequence"/>
</dbReference>
<dbReference type="SMART" id="SM00248">
    <property type="entry name" value="ANK"/>
    <property type="match status" value="6"/>
</dbReference>
<dbReference type="InterPro" id="IPR002110">
    <property type="entry name" value="Ankyrin_rpt"/>
</dbReference>
<reference evidence="5 6" key="1">
    <citation type="journal article" date="2015" name="Genome Biol. Evol.">
        <title>Comparative Genomics of a Bacterivorous Green Alga Reveals Evolutionary Causalities and Consequences of Phago-Mixotrophic Mode of Nutrition.</title>
        <authorList>
            <person name="Burns J.A."/>
            <person name="Paasch A."/>
            <person name="Narechania A."/>
            <person name="Kim E."/>
        </authorList>
    </citation>
    <scope>NUCLEOTIDE SEQUENCE [LARGE SCALE GENOMIC DNA]</scope>
    <source>
        <strain evidence="5 6">PLY_AMNH</strain>
    </source>
</reference>
<dbReference type="Pfam" id="PF00023">
    <property type="entry name" value="Ank"/>
    <property type="match status" value="2"/>
</dbReference>
<feature type="repeat" description="ANK" evidence="3">
    <location>
        <begin position="100"/>
        <end position="132"/>
    </location>
</feature>
<gene>
    <name evidence="5" type="ORF">CYMTET_2814</name>
</gene>
<organism evidence="5 6">
    <name type="scientific">Cymbomonas tetramitiformis</name>
    <dbReference type="NCBI Taxonomy" id="36881"/>
    <lineage>
        <taxon>Eukaryota</taxon>
        <taxon>Viridiplantae</taxon>
        <taxon>Chlorophyta</taxon>
        <taxon>Pyramimonadophyceae</taxon>
        <taxon>Pyramimonadales</taxon>
        <taxon>Pyramimonadaceae</taxon>
        <taxon>Cymbomonas</taxon>
    </lineage>
</organism>
<dbReference type="Pfam" id="PF12796">
    <property type="entry name" value="Ank_2"/>
    <property type="match status" value="1"/>
</dbReference>
<sequence>MATSPLSKRRRCGVAPRTISDVDGDESSMLGATPLHLSINDADDDGARTRQCLLAEGVEVDARDKKGRTALLWAVLLGAHGSARELLERGASLKAATDENNWTCLHQATQLDDADMVDLLIQHGARVTARDSTDGRTPMHIALSKPCPAHEIVLKLARGGGANMVLMDEFKATALHLAAGNGHTAVVEALCQAGADIEALDSRKETPLHLAATSGQTTTVEALCQLGAEIEARDEVS</sequence>
<dbReference type="PANTHER" id="PTHR24171:SF10">
    <property type="entry name" value="ANKYRIN REPEAT DOMAIN-CONTAINING PROTEIN 29-LIKE"/>
    <property type="match status" value="1"/>
</dbReference>
<dbReference type="AlphaFoldDB" id="A0AAE0H4E2"/>
<accession>A0AAE0H4E2</accession>
<feature type="region of interest" description="Disordered" evidence="4">
    <location>
        <begin position="1"/>
        <end position="27"/>
    </location>
</feature>
<feature type="repeat" description="ANK" evidence="3">
    <location>
        <begin position="170"/>
        <end position="202"/>
    </location>
</feature>
<dbReference type="Gene3D" id="1.25.40.20">
    <property type="entry name" value="Ankyrin repeat-containing domain"/>
    <property type="match status" value="2"/>
</dbReference>
<comment type="caution">
    <text evidence="5">The sequence shown here is derived from an EMBL/GenBank/DDBJ whole genome shotgun (WGS) entry which is preliminary data.</text>
</comment>
<feature type="repeat" description="ANK" evidence="3">
    <location>
        <begin position="30"/>
        <end position="65"/>
    </location>
</feature>
<dbReference type="InterPro" id="IPR036770">
    <property type="entry name" value="Ankyrin_rpt-contain_sf"/>
</dbReference>
<dbReference type="EMBL" id="LGRX02000044">
    <property type="protein sequence ID" value="KAK3289779.1"/>
    <property type="molecule type" value="Genomic_DNA"/>
</dbReference>
<keyword evidence="2 3" id="KW-0040">ANK repeat</keyword>
<evidence type="ECO:0000256" key="1">
    <source>
        <dbReference type="ARBA" id="ARBA00022737"/>
    </source>
</evidence>
<evidence type="ECO:0000256" key="2">
    <source>
        <dbReference type="ARBA" id="ARBA00023043"/>
    </source>
</evidence>
<dbReference type="PANTHER" id="PTHR24171">
    <property type="entry name" value="ANKYRIN REPEAT DOMAIN-CONTAINING PROTEIN 39-RELATED"/>
    <property type="match status" value="1"/>
</dbReference>
<dbReference type="PROSITE" id="PS50297">
    <property type="entry name" value="ANK_REP_REGION"/>
    <property type="match status" value="3"/>
</dbReference>
<feature type="repeat" description="ANK" evidence="3">
    <location>
        <begin position="66"/>
        <end position="98"/>
    </location>
</feature>